<protein>
    <submittedName>
        <fullName evidence="4">P-type conjugative transfer protein TrbG</fullName>
    </submittedName>
</protein>
<organism evidence="4 5">
    <name type="scientific">Aliarcobacter butzleri</name>
    <dbReference type="NCBI Taxonomy" id="28197"/>
    <lineage>
        <taxon>Bacteria</taxon>
        <taxon>Pseudomonadati</taxon>
        <taxon>Campylobacterota</taxon>
        <taxon>Epsilonproteobacteria</taxon>
        <taxon>Campylobacterales</taxon>
        <taxon>Arcobacteraceae</taxon>
        <taxon>Aliarcobacter</taxon>
    </lineage>
</organism>
<dbReference type="InterPro" id="IPR033645">
    <property type="entry name" value="VirB9/CagX/TrbG_C"/>
</dbReference>
<evidence type="ECO:0000256" key="3">
    <source>
        <dbReference type="SAM" id="SignalP"/>
    </source>
</evidence>
<name>A0AAW7Q0L7_9BACT</name>
<dbReference type="InterPro" id="IPR010258">
    <property type="entry name" value="Conjugal_tfr_TrbG/VirB9/CagX"/>
</dbReference>
<dbReference type="Proteomes" id="UP001170288">
    <property type="component" value="Unassembled WGS sequence"/>
</dbReference>
<feature type="signal peptide" evidence="3">
    <location>
        <begin position="1"/>
        <end position="17"/>
    </location>
</feature>
<proteinExistence type="inferred from homology"/>
<dbReference type="InterPro" id="IPR014142">
    <property type="entry name" value="TrbG_Ti"/>
</dbReference>
<dbReference type="CDD" id="cd06911">
    <property type="entry name" value="VirB9_CagX_TrbG"/>
    <property type="match status" value="1"/>
</dbReference>
<accession>A0AAW7Q0L7</accession>
<reference evidence="4" key="2">
    <citation type="journal article" date="2023" name="Microorganisms">
        <title>Genomic Characterization of Arcobacter butzleri Strains Isolated from Various Sources in Lithuania.</title>
        <authorList>
            <person name="Uljanovas D."/>
            <person name="Golz G."/>
            <person name="Fleischmann S."/>
            <person name="Kudirkiene E."/>
            <person name="Kasetiene N."/>
            <person name="Grineviciene A."/>
            <person name="Tamuleviciene E."/>
            <person name="Aksomaitiene J."/>
            <person name="Alter T."/>
            <person name="Malakauskas M."/>
        </authorList>
    </citation>
    <scope>NUCLEOTIDE SEQUENCE</scope>
    <source>
        <strain evidence="4">RCM69</strain>
    </source>
</reference>
<comment type="caution">
    <text evidence="4">The sequence shown here is derived from an EMBL/GenBank/DDBJ whole genome shotgun (WGS) entry which is preliminary data.</text>
</comment>
<dbReference type="Pfam" id="PF03524">
    <property type="entry name" value="CagX"/>
    <property type="match status" value="1"/>
</dbReference>
<feature type="chain" id="PRO_5043588819" evidence="3">
    <location>
        <begin position="18"/>
        <end position="303"/>
    </location>
</feature>
<dbReference type="InterPro" id="IPR038161">
    <property type="entry name" value="VirB9/CagX/TrbG_C_sf"/>
</dbReference>
<evidence type="ECO:0000313" key="5">
    <source>
        <dbReference type="Proteomes" id="UP001170288"/>
    </source>
</evidence>
<keyword evidence="2 3" id="KW-0732">Signal</keyword>
<reference evidence="4" key="1">
    <citation type="submission" date="2022-12" db="EMBL/GenBank/DDBJ databases">
        <authorList>
            <person name="Uljanovas D."/>
        </authorList>
    </citation>
    <scope>NUCLEOTIDE SEQUENCE</scope>
    <source>
        <strain evidence="4">RCM69</strain>
    </source>
</reference>
<dbReference type="RefSeq" id="WP_301372581.1">
    <property type="nucleotide sequence ID" value="NZ_JAPZCX010000020.1"/>
</dbReference>
<evidence type="ECO:0000256" key="1">
    <source>
        <dbReference type="ARBA" id="ARBA00006135"/>
    </source>
</evidence>
<sequence>MKKLFLLSLLASSLLLADDFGRDFQNLTEKEKKDLAIAQKWVNAKTTTIAGSNGDVVFLYGESMPSIVTTPLRLTNIALQPGEVIKDVQIGDSIRWVVSLSLSGEDPIVSHVILKPTDNNLQTTLNIMTNKRVYKLNLISQAKEFMPSVSFNYTNDIVNTLEVYKQKMKEKSQSKDFFKTKDDEIPSNVESLDFGYSIEGNAEFKPLRIYNDGIKTYIQMPKNLKFYEAPALMILDSKEDETQIVNYRLKLDTYIVDRLFNKAVLISNVGDKQEKIVITKKSSKVNQEIVENVLYDLSLQNKE</sequence>
<evidence type="ECO:0000256" key="2">
    <source>
        <dbReference type="ARBA" id="ARBA00022729"/>
    </source>
</evidence>
<gene>
    <name evidence="4" type="primary">trbG</name>
    <name evidence="4" type="ORF">O8C76_10455</name>
</gene>
<comment type="similarity">
    <text evidence="1">Belongs to the TrbG/VirB9 family.</text>
</comment>
<dbReference type="AlphaFoldDB" id="A0AAW7Q0L7"/>
<evidence type="ECO:0000313" key="4">
    <source>
        <dbReference type="EMBL" id="MDN5071441.1"/>
    </source>
</evidence>
<dbReference type="NCBIfam" id="TIGR02775">
    <property type="entry name" value="TrbG_Ti"/>
    <property type="match status" value="1"/>
</dbReference>
<dbReference type="EMBL" id="JAPZCX010000020">
    <property type="protein sequence ID" value="MDN5071441.1"/>
    <property type="molecule type" value="Genomic_DNA"/>
</dbReference>
<dbReference type="Gene3D" id="2.60.40.2500">
    <property type="match status" value="1"/>
</dbReference>